<dbReference type="SUPFAM" id="SSF54518">
    <property type="entry name" value="Tubby C-terminal domain-like"/>
    <property type="match status" value="1"/>
</dbReference>
<comment type="similarity">
    <text evidence="1">Belongs to the LOR family.</text>
</comment>
<sequence>MDHIIDAGSLAQADSFALQQTSTMLSNDMSVTKADGTPVATVVTRGGGLSRMLMGAREFDVLDARDDRVLFRLSDPATLGRDVYAMTGPHGEPLAQLRQELSLMRTAVSVRVADGTAYTVTGNLFDHDYQMVAGEVPIARVTAEFRGLMKLLRGRSAYRLDLDPQMPPVVRCAVLGTAVALDLIRAKRSRSS</sequence>
<keyword evidence="3" id="KW-1185">Reference proteome</keyword>
<dbReference type="Proteomes" id="UP000540191">
    <property type="component" value="Unassembled WGS sequence"/>
</dbReference>
<dbReference type="EMBL" id="JACHNA010000001">
    <property type="protein sequence ID" value="MBB4734874.1"/>
    <property type="molecule type" value="Genomic_DNA"/>
</dbReference>
<comment type="caution">
    <text evidence="2">The sequence shown here is derived from an EMBL/GenBank/DDBJ whole genome shotgun (WGS) entry which is preliminary data.</text>
</comment>
<proteinExistence type="inferred from homology"/>
<organism evidence="2 3">
    <name type="scientific">Micrococcus cohnii</name>
    <dbReference type="NCBI Taxonomy" id="993416"/>
    <lineage>
        <taxon>Bacteria</taxon>
        <taxon>Bacillati</taxon>
        <taxon>Actinomycetota</taxon>
        <taxon>Actinomycetes</taxon>
        <taxon>Micrococcales</taxon>
        <taxon>Micrococcaceae</taxon>
        <taxon>Micrococcus</taxon>
    </lineage>
</organism>
<dbReference type="AlphaFoldDB" id="A0A7W7GMK8"/>
<dbReference type="InterPro" id="IPR025659">
    <property type="entry name" value="Tubby-like_C"/>
</dbReference>
<gene>
    <name evidence="2" type="ORF">HDA30_000382</name>
</gene>
<dbReference type="Gene3D" id="2.40.160.200">
    <property type="entry name" value="LURP1-related"/>
    <property type="match status" value="1"/>
</dbReference>
<dbReference type="Pfam" id="PF04525">
    <property type="entry name" value="LOR"/>
    <property type="match status" value="1"/>
</dbReference>
<accession>A0A7W7GMK8</accession>
<dbReference type="InterPro" id="IPR038595">
    <property type="entry name" value="LOR_sf"/>
</dbReference>
<evidence type="ECO:0000256" key="1">
    <source>
        <dbReference type="ARBA" id="ARBA00005437"/>
    </source>
</evidence>
<dbReference type="RefSeq" id="WP_184240950.1">
    <property type="nucleotide sequence ID" value="NZ_JACHNA010000001.1"/>
</dbReference>
<name>A0A7W7GMK8_9MICC</name>
<evidence type="ECO:0000313" key="2">
    <source>
        <dbReference type="EMBL" id="MBB4734874.1"/>
    </source>
</evidence>
<reference evidence="2 3" key="1">
    <citation type="submission" date="2020-08" db="EMBL/GenBank/DDBJ databases">
        <title>Sequencing the genomes of 1000 actinobacteria strains.</title>
        <authorList>
            <person name="Klenk H.-P."/>
        </authorList>
    </citation>
    <scope>NUCLEOTIDE SEQUENCE [LARGE SCALE GENOMIC DNA]</scope>
    <source>
        <strain evidence="2 3">DSM 23974</strain>
    </source>
</reference>
<evidence type="ECO:0000313" key="3">
    <source>
        <dbReference type="Proteomes" id="UP000540191"/>
    </source>
</evidence>
<protein>
    <submittedName>
        <fullName evidence="2">Uncharacterized protein YxjI</fullName>
    </submittedName>
</protein>
<dbReference type="InterPro" id="IPR007612">
    <property type="entry name" value="LOR"/>
</dbReference>